<proteinExistence type="predicted"/>
<sequence length="424" mass="49488">MVANDFEQKTRDHLQRTHLETEAVKTKLCQLQTELAKLQAENETLRFRCKCEKDKENLIDQTEKKSLCKSHEEVINRLSAMLNSDTESIAGLYQENMQIRAKCGLLVEEMSKAKVQSENQTNELRRDLIEVVEQLSKAKSDNGVLLVKQETLSEQVRILRERVLRLQTELTTARQKVLNSENARLNTEKQLEAIVQRSRIELADLRMEAQRQRIDIERQRDELAFQVQGIRSFSTLNFIHAHNFSSKSDKIRRELTKDVERLRECNVNLTAELRNCQLELDLRGKELSNLESALQEFSRQHVELPERDEDMKPSRLYDASHGNQLDSIREAYGRLLEKSKKQKAALTERLRVLSTNLENQQIEMERLRLENLQLRSRVPQADYLKLRAKLIDLHRRSEEYGLLLKQSQDVFLAKTFDPKKAGDG</sequence>
<accession>A0A183SMZ1</accession>
<keyword evidence="1" id="KW-0175">Coiled coil</keyword>
<evidence type="ECO:0000313" key="4">
    <source>
        <dbReference type="WBParaSite" id="SSLN_0000576801-mRNA-1"/>
    </source>
</evidence>
<evidence type="ECO:0000256" key="1">
    <source>
        <dbReference type="SAM" id="Coils"/>
    </source>
</evidence>
<dbReference type="Proteomes" id="UP000275846">
    <property type="component" value="Unassembled WGS sequence"/>
</dbReference>
<name>A0A183SMZ1_SCHSO</name>
<protein>
    <submittedName>
        <fullName evidence="4">DUF4515 domain-containing protein</fullName>
    </submittedName>
</protein>
<feature type="coiled-coil region" evidence="1">
    <location>
        <begin position="252"/>
        <end position="279"/>
    </location>
</feature>
<feature type="coiled-coil region" evidence="1">
    <location>
        <begin position="107"/>
        <end position="222"/>
    </location>
</feature>
<evidence type="ECO:0000313" key="2">
    <source>
        <dbReference type="EMBL" id="VDL91974.1"/>
    </source>
</evidence>
<dbReference type="OrthoDB" id="311279at2759"/>
<organism evidence="4">
    <name type="scientific">Schistocephalus solidus</name>
    <name type="common">Tapeworm</name>
    <dbReference type="NCBI Taxonomy" id="70667"/>
    <lineage>
        <taxon>Eukaryota</taxon>
        <taxon>Metazoa</taxon>
        <taxon>Spiralia</taxon>
        <taxon>Lophotrochozoa</taxon>
        <taxon>Platyhelminthes</taxon>
        <taxon>Cestoda</taxon>
        <taxon>Eucestoda</taxon>
        <taxon>Diphyllobothriidea</taxon>
        <taxon>Diphyllobothriidae</taxon>
        <taxon>Schistocephalus</taxon>
    </lineage>
</organism>
<keyword evidence="3" id="KW-1185">Reference proteome</keyword>
<gene>
    <name evidence="2" type="ORF">SSLN_LOCUS5589</name>
</gene>
<dbReference type="AlphaFoldDB" id="A0A183SMZ1"/>
<reference evidence="4" key="1">
    <citation type="submission" date="2016-06" db="UniProtKB">
        <authorList>
            <consortium name="WormBaseParasite"/>
        </authorList>
    </citation>
    <scope>IDENTIFICATION</scope>
</reference>
<feature type="coiled-coil region" evidence="1">
    <location>
        <begin position="336"/>
        <end position="377"/>
    </location>
</feature>
<dbReference type="WBParaSite" id="SSLN_0000576801-mRNA-1">
    <property type="protein sequence ID" value="SSLN_0000576801-mRNA-1"/>
    <property type="gene ID" value="SSLN_0000576801"/>
</dbReference>
<dbReference type="EMBL" id="UYSU01033316">
    <property type="protein sequence ID" value="VDL91974.1"/>
    <property type="molecule type" value="Genomic_DNA"/>
</dbReference>
<reference evidence="2 3" key="2">
    <citation type="submission" date="2018-11" db="EMBL/GenBank/DDBJ databases">
        <authorList>
            <consortium name="Pathogen Informatics"/>
        </authorList>
    </citation>
    <scope>NUCLEOTIDE SEQUENCE [LARGE SCALE GENOMIC DNA]</scope>
    <source>
        <strain evidence="2 3">NST_G2</strain>
    </source>
</reference>
<evidence type="ECO:0000313" key="3">
    <source>
        <dbReference type="Proteomes" id="UP000275846"/>
    </source>
</evidence>